<proteinExistence type="predicted"/>
<sequence length="265" mass="30520">MDWFLHGLNTKIQDIVELYHYSTLEKLDHQATKGKEKERGLEKIKVLRRRVKYLKAERLSLLHLPLIPPNQVVSSVLSAWEWRTMVLRDNGEVDSWSSTQNDTTSSYSEKEYLSEACHYEDDLHMVRMLMSSLTGEEAKTQGETIFHPKRLVLGKLCSLIINGGSSVNPTLPHPRLCKLPWLSEKGELVVDKQVPLAITLGSCKDDVVCDIFPMEATHILLGRPWQYDRKLTRDGITNRFSFDQGKMKKKREEEKKGNDKVEKAK</sequence>
<organism evidence="2 3">
    <name type="scientific">Mucuna pruriens</name>
    <name type="common">Velvet bean</name>
    <name type="synonym">Dolichos pruriens</name>
    <dbReference type="NCBI Taxonomy" id="157652"/>
    <lineage>
        <taxon>Eukaryota</taxon>
        <taxon>Viridiplantae</taxon>
        <taxon>Streptophyta</taxon>
        <taxon>Embryophyta</taxon>
        <taxon>Tracheophyta</taxon>
        <taxon>Spermatophyta</taxon>
        <taxon>Magnoliopsida</taxon>
        <taxon>eudicotyledons</taxon>
        <taxon>Gunneridae</taxon>
        <taxon>Pentapetalae</taxon>
        <taxon>rosids</taxon>
        <taxon>fabids</taxon>
        <taxon>Fabales</taxon>
        <taxon>Fabaceae</taxon>
        <taxon>Papilionoideae</taxon>
        <taxon>50 kb inversion clade</taxon>
        <taxon>NPAAA clade</taxon>
        <taxon>indigoferoid/millettioid clade</taxon>
        <taxon>Phaseoleae</taxon>
        <taxon>Mucuna</taxon>
    </lineage>
</organism>
<name>A0A371H299_MUCPR</name>
<accession>A0A371H299</accession>
<reference evidence="2" key="1">
    <citation type="submission" date="2018-05" db="EMBL/GenBank/DDBJ databases">
        <title>Draft genome of Mucuna pruriens seed.</title>
        <authorList>
            <person name="Nnadi N.E."/>
            <person name="Vos R."/>
            <person name="Hasami M.H."/>
            <person name="Devisetty U.K."/>
            <person name="Aguiy J.C."/>
        </authorList>
    </citation>
    <scope>NUCLEOTIDE SEQUENCE [LARGE SCALE GENOMIC DNA]</scope>
    <source>
        <strain evidence="2">JCA_2017</strain>
    </source>
</reference>
<dbReference type="Proteomes" id="UP000257109">
    <property type="component" value="Unassembled WGS sequence"/>
</dbReference>
<feature type="region of interest" description="Disordered" evidence="1">
    <location>
        <begin position="242"/>
        <end position="265"/>
    </location>
</feature>
<evidence type="ECO:0000313" key="3">
    <source>
        <dbReference type="Proteomes" id="UP000257109"/>
    </source>
</evidence>
<evidence type="ECO:0000313" key="2">
    <source>
        <dbReference type="EMBL" id="RDX96932.1"/>
    </source>
</evidence>
<feature type="compositionally biased region" description="Basic and acidic residues" evidence="1">
    <location>
        <begin position="250"/>
        <end position="265"/>
    </location>
</feature>
<keyword evidence="3" id="KW-1185">Reference proteome</keyword>
<dbReference type="OrthoDB" id="1747743at2759"/>
<feature type="non-terminal residue" evidence="2">
    <location>
        <position position="1"/>
    </location>
</feature>
<dbReference type="PANTHER" id="PTHR35046">
    <property type="entry name" value="ZINC KNUCKLE (CCHC-TYPE) FAMILY PROTEIN"/>
    <property type="match status" value="1"/>
</dbReference>
<dbReference type="PANTHER" id="PTHR35046:SF9">
    <property type="entry name" value="RNA-DIRECTED DNA POLYMERASE"/>
    <property type="match status" value="1"/>
</dbReference>
<dbReference type="AlphaFoldDB" id="A0A371H299"/>
<evidence type="ECO:0000256" key="1">
    <source>
        <dbReference type="SAM" id="MobiDB-lite"/>
    </source>
</evidence>
<dbReference type="EMBL" id="QJKJ01003774">
    <property type="protein sequence ID" value="RDX96932.1"/>
    <property type="molecule type" value="Genomic_DNA"/>
</dbReference>
<protein>
    <submittedName>
        <fullName evidence="2">Uncharacterized protein</fullName>
    </submittedName>
</protein>
<gene>
    <name evidence="2" type="ORF">CR513_20360</name>
</gene>
<comment type="caution">
    <text evidence="2">The sequence shown here is derived from an EMBL/GenBank/DDBJ whole genome shotgun (WGS) entry which is preliminary data.</text>
</comment>